<dbReference type="PANTHER" id="PTHR43709:SF3">
    <property type="entry name" value="ISOMERASE YBHH-RELATED"/>
    <property type="match status" value="1"/>
</dbReference>
<dbReference type="PANTHER" id="PTHR43709">
    <property type="entry name" value="ACONITATE ISOMERASE-RELATED"/>
    <property type="match status" value="1"/>
</dbReference>
<dbReference type="RefSeq" id="WP_141990880.1">
    <property type="nucleotide sequence ID" value="NZ_VFRA01000001.1"/>
</dbReference>
<evidence type="ECO:0000313" key="4">
    <source>
        <dbReference type="Proteomes" id="UP000316560"/>
    </source>
</evidence>
<dbReference type="Pfam" id="PF04303">
    <property type="entry name" value="PrpF"/>
    <property type="match status" value="1"/>
</dbReference>
<dbReference type="AlphaFoldDB" id="A0A8H2K800"/>
<dbReference type="Proteomes" id="UP000316560">
    <property type="component" value="Unassembled WGS sequence"/>
</dbReference>
<reference evidence="3 4" key="1">
    <citation type="submission" date="2019-06" db="EMBL/GenBank/DDBJ databases">
        <title>Sequencing the genomes of 1000 actinobacteria strains.</title>
        <authorList>
            <person name="Klenk H.-P."/>
        </authorList>
    </citation>
    <scope>NUCLEOTIDE SEQUENCE [LARGE SCALE GENOMIC DNA]</scope>
    <source>
        <strain evidence="3 4">DSM 21947</strain>
    </source>
</reference>
<proteinExistence type="inferred from homology"/>
<keyword evidence="4" id="KW-1185">Reference proteome</keyword>
<dbReference type="OrthoDB" id="9779763at2"/>
<evidence type="ECO:0000256" key="2">
    <source>
        <dbReference type="ARBA" id="ARBA00023235"/>
    </source>
</evidence>
<evidence type="ECO:0000256" key="1">
    <source>
        <dbReference type="ARBA" id="ARBA00007673"/>
    </source>
</evidence>
<name>A0A8H2K800_9MICO</name>
<comment type="caution">
    <text evidence="3">The sequence shown here is derived from an EMBL/GenBank/DDBJ whole genome shotgun (WGS) entry which is preliminary data.</text>
</comment>
<protein>
    <submittedName>
        <fullName evidence="3">4-oxalomesaconate tautomerase</fullName>
    </submittedName>
</protein>
<keyword evidence="2" id="KW-0413">Isomerase</keyword>
<accession>A0A8H2K800</accession>
<dbReference type="SUPFAM" id="SSF54506">
    <property type="entry name" value="Diaminopimelate epimerase-like"/>
    <property type="match status" value="2"/>
</dbReference>
<gene>
    <name evidence="3" type="ORF">FB472_2216</name>
</gene>
<dbReference type="GO" id="GO:0016853">
    <property type="term" value="F:isomerase activity"/>
    <property type="evidence" value="ECO:0007669"/>
    <property type="project" value="UniProtKB-KW"/>
</dbReference>
<sequence>MLENKLQSGGSSSPASQTAIPCFVMRGGTSKGLYFLATDLPADRTVRDQVLLAAMGSPDPREIDGMGGGHPLTSKVAVVSSSDRPGIDVEYLFLQVWPDRAEVSDQQNCGNILAGVGPFAIERGLVPPSEGITPVAIYMVNTDSKATALVETPGGVVNYAGDARIDGVPGTHAPIAINFEDVAGSSCGALLPTGRVVDEVNGVEVTCIDNGMPVVCLNASDFGITGYESPAEIEANTELRARVESIRIAVGPMMNLGDVTNKTVPKMSLLATAQNGGLVATRTFIPHRVHESIGVLGAVSVATACMLEGSVAAQIAGIGAVGSSLEVEVEHPTGSFTVQMELGNSGSTPVVTKSALLRTARLLMAGDVFVPRSAWESQ</sequence>
<dbReference type="InterPro" id="IPR047687">
    <property type="entry name" value="OMA_tautomer-like"/>
</dbReference>
<comment type="similarity">
    <text evidence="1">Belongs to the PrpF family.</text>
</comment>
<dbReference type="InterPro" id="IPR007400">
    <property type="entry name" value="PrpF-like"/>
</dbReference>
<dbReference type="NCBIfam" id="NF033377">
    <property type="entry name" value="OMA_tautomer"/>
    <property type="match status" value="1"/>
</dbReference>
<evidence type="ECO:0000313" key="3">
    <source>
        <dbReference type="EMBL" id="TQO20579.1"/>
    </source>
</evidence>
<dbReference type="Gene3D" id="3.10.310.10">
    <property type="entry name" value="Diaminopimelate Epimerase, Chain A, domain 1"/>
    <property type="match status" value="2"/>
</dbReference>
<organism evidence="3 4">
    <name type="scientific">Rhodoglobus vestalii</name>
    <dbReference type="NCBI Taxonomy" id="193384"/>
    <lineage>
        <taxon>Bacteria</taxon>
        <taxon>Bacillati</taxon>
        <taxon>Actinomycetota</taxon>
        <taxon>Actinomycetes</taxon>
        <taxon>Micrococcales</taxon>
        <taxon>Microbacteriaceae</taxon>
        <taxon>Rhodoglobus</taxon>
    </lineage>
</organism>
<dbReference type="EMBL" id="VFRA01000001">
    <property type="protein sequence ID" value="TQO20579.1"/>
    <property type="molecule type" value="Genomic_DNA"/>
</dbReference>